<evidence type="ECO:0000313" key="2">
    <source>
        <dbReference type="EMBL" id="GHA55374.1"/>
    </source>
</evidence>
<dbReference type="EMBL" id="BMVN01000035">
    <property type="protein sequence ID" value="GHA55374.1"/>
    <property type="molecule type" value="Genomic_DNA"/>
</dbReference>
<proteinExistence type="predicted"/>
<protein>
    <recommendedName>
        <fullName evidence="1">SseB protein N-terminal domain-containing protein</fullName>
    </recommendedName>
</protein>
<feature type="domain" description="SseB protein N-terminal" evidence="1">
    <location>
        <begin position="87"/>
        <end position="186"/>
    </location>
</feature>
<gene>
    <name evidence="2" type="ORF">GCM10010345_70020</name>
</gene>
<evidence type="ECO:0000259" key="1">
    <source>
        <dbReference type="Pfam" id="PF07179"/>
    </source>
</evidence>
<sequence length="199" mass="21574">MKNDTADQHSSYPGVPAEIREAARMAPDHWFGMVDPTWQGHGTPPAWAVMGEWRSGVEGEIEEWRDNAEYRPSPAALGWPDPTDSIDEALQLAATGYGPVENLIRLLATAHVRILLTPDELPLSTQTVDNFPVVPVFTSDAYVRTLNGLRSRTLPMADVMAQIVERHGIYVNPVGPVGMVVEAEPLNAAIAAAQADAPS</sequence>
<name>A0ABQ3D3Z7_9ACTN</name>
<dbReference type="Proteomes" id="UP000653644">
    <property type="component" value="Unassembled WGS sequence"/>
</dbReference>
<dbReference type="Pfam" id="PF07179">
    <property type="entry name" value="SseB"/>
    <property type="match status" value="1"/>
</dbReference>
<accession>A0ABQ3D3Z7</accession>
<dbReference type="InterPro" id="IPR047659">
    <property type="entry name" value="T7SS_assoc"/>
</dbReference>
<dbReference type="RefSeq" id="WP_229917580.1">
    <property type="nucleotide sequence ID" value="NZ_BMVN01000035.1"/>
</dbReference>
<dbReference type="InterPro" id="IPR009839">
    <property type="entry name" value="SseB_N"/>
</dbReference>
<keyword evidence="3" id="KW-1185">Reference proteome</keyword>
<comment type="caution">
    <text evidence="2">The sequence shown here is derived from an EMBL/GenBank/DDBJ whole genome shotgun (WGS) entry which is preliminary data.</text>
</comment>
<reference evidence="3" key="1">
    <citation type="journal article" date="2019" name="Int. J. Syst. Evol. Microbiol.">
        <title>The Global Catalogue of Microorganisms (GCM) 10K type strain sequencing project: providing services to taxonomists for standard genome sequencing and annotation.</title>
        <authorList>
            <consortium name="The Broad Institute Genomics Platform"/>
            <consortium name="The Broad Institute Genome Sequencing Center for Infectious Disease"/>
            <person name="Wu L."/>
            <person name="Ma J."/>
        </authorList>
    </citation>
    <scope>NUCLEOTIDE SEQUENCE [LARGE SCALE GENOMIC DNA]</scope>
    <source>
        <strain evidence="3">JCM 4733</strain>
    </source>
</reference>
<organism evidence="2 3">
    <name type="scientific">Streptomyces canarius</name>
    <dbReference type="NCBI Taxonomy" id="285453"/>
    <lineage>
        <taxon>Bacteria</taxon>
        <taxon>Bacillati</taxon>
        <taxon>Actinomycetota</taxon>
        <taxon>Actinomycetes</taxon>
        <taxon>Kitasatosporales</taxon>
        <taxon>Streptomycetaceae</taxon>
        <taxon>Streptomyces</taxon>
    </lineage>
</organism>
<evidence type="ECO:0000313" key="3">
    <source>
        <dbReference type="Proteomes" id="UP000653644"/>
    </source>
</evidence>
<dbReference type="NCBIfam" id="NF033532">
    <property type="entry name" value="lone7para_assoc"/>
    <property type="match status" value="1"/>
</dbReference>